<dbReference type="InterPro" id="IPR043502">
    <property type="entry name" value="DNA/RNA_pol_sf"/>
</dbReference>
<keyword evidence="2" id="KW-0472">Membrane</keyword>
<feature type="region of interest" description="Disordered" evidence="1">
    <location>
        <begin position="49"/>
        <end position="132"/>
    </location>
</feature>
<keyword evidence="5" id="KW-1185">Reference proteome</keyword>
<organism evidence="4 5">
    <name type="scientific">Tanacetum coccineum</name>
    <dbReference type="NCBI Taxonomy" id="301880"/>
    <lineage>
        <taxon>Eukaryota</taxon>
        <taxon>Viridiplantae</taxon>
        <taxon>Streptophyta</taxon>
        <taxon>Embryophyta</taxon>
        <taxon>Tracheophyta</taxon>
        <taxon>Spermatophyta</taxon>
        <taxon>Magnoliopsida</taxon>
        <taxon>eudicotyledons</taxon>
        <taxon>Gunneridae</taxon>
        <taxon>Pentapetalae</taxon>
        <taxon>asterids</taxon>
        <taxon>campanulids</taxon>
        <taxon>Asterales</taxon>
        <taxon>Asteraceae</taxon>
        <taxon>Asteroideae</taxon>
        <taxon>Anthemideae</taxon>
        <taxon>Anthemidinae</taxon>
        <taxon>Tanacetum</taxon>
    </lineage>
</organism>
<gene>
    <name evidence="4" type="ORF">Tco_0878236</name>
</gene>
<feature type="domain" description="Reverse transcriptase Ty1/copia-type" evidence="3">
    <location>
        <begin position="266"/>
        <end position="508"/>
    </location>
</feature>
<dbReference type="Pfam" id="PF07727">
    <property type="entry name" value="RVT_2"/>
    <property type="match status" value="1"/>
</dbReference>
<keyword evidence="2" id="KW-0812">Transmembrane</keyword>
<dbReference type="PANTHER" id="PTHR11439:SF495">
    <property type="entry name" value="REVERSE TRANSCRIPTASE, RNA-DEPENDENT DNA POLYMERASE-RELATED"/>
    <property type="match status" value="1"/>
</dbReference>
<dbReference type="CDD" id="cd09272">
    <property type="entry name" value="RNase_HI_RT_Ty1"/>
    <property type="match status" value="1"/>
</dbReference>
<name>A0ABQ5BXB9_9ASTR</name>
<dbReference type="PANTHER" id="PTHR11439">
    <property type="entry name" value="GAG-POL-RELATED RETROTRANSPOSON"/>
    <property type="match status" value="1"/>
</dbReference>
<evidence type="ECO:0000313" key="4">
    <source>
        <dbReference type="EMBL" id="GJT19530.1"/>
    </source>
</evidence>
<sequence length="862" mass="95441">MERNADYAEELAKLQRQEYEAKDAAARYGYLFSQATAEILSQAEAEIRNQGVSADRDPAGIDSAGGVSAGSDPAGGNPAGSFQPAGSYEPAGQGNPAVSTSVSADFIPVHADESTLPPGQSLGSSENTTRFPVPSDVCKDQLSSGIFTSSSYDDDFSATLTNLAPAVEVNPVPTKRVNTIHPQSQIIGDLASLVLTRSRAQKSKFGESAFIGYIQDQQRTNHTDQLHYLFACFLSQLEPTSIAKALEDPDWVAAMQEEMQQFINQKVWKLVPLPHGKNAIGTKWILKNKRDARGIVVRNKARLVAQGHRQEEGIDFDEVFAPVARIEAIRLFLAFASYMGFLVYQMDVKSAFLYGEIEEEVYVTQPKGFEDPYFPKHVYRVVKALYGLHQAPRAWYARLSAFLLQHNYRRGTIDKTLFIKKDSRDILLVQVYVDDIIFGSTNKAWCEEFEVLMKGEFEMSAMGEMSFFLGLQVKQLPDGIFISQDKYVKDMLTKFDMESVRTATTPYEAAKTKLKDETDPPVNVHLYRSMIGSLMYLTASRPDIMFAVSACSRHQVTPLTSHLNAVKKIFKYLKGQPKLGLWYPKDSPFQLEAYSDSDYAGSHGDRKSTTGGCQFLGRRLISWQCKKQTIVATSSTEAEYVAAASCCAQVLWIQNQLLDYGFNFMNTKIFIDNQSTICIVKNPVFHQRTKHIEIRHHFIRDANEKNLIQVLKIHTDDNVADLLTKAFDGPRFEYLVVHIGMVDMVLVSAGSTMILLGVILPAGCLVSAGSYGLCCWFRVHAGRHTSPGGFISADGVFVYAVNTSFYAAELVCAGSIMFLLAELFLLVVTCLCCLNLVSASATSHSVSAGSLHSCWCINASAE</sequence>
<feature type="transmembrane region" description="Helical" evidence="2">
    <location>
        <begin position="753"/>
        <end position="777"/>
    </location>
</feature>
<evidence type="ECO:0000313" key="5">
    <source>
        <dbReference type="Proteomes" id="UP001151760"/>
    </source>
</evidence>
<evidence type="ECO:0000259" key="3">
    <source>
        <dbReference type="Pfam" id="PF07727"/>
    </source>
</evidence>
<dbReference type="SUPFAM" id="SSF56672">
    <property type="entry name" value="DNA/RNA polymerases"/>
    <property type="match status" value="1"/>
</dbReference>
<proteinExistence type="predicted"/>
<feature type="transmembrane region" description="Helical" evidence="2">
    <location>
        <begin position="814"/>
        <end position="837"/>
    </location>
</feature>
<protein>
    <submittedName>
        <fullName evidence="4">Ribonuclease H-like domain-containing protein</fullName>
    </submittedName>
</protein>
<reference evidence="4" key="1">
    <citation type="journal article" date="2022" name="Int. J. Mol. Sci.">
        <title>Draft Genome of Tanacetum Coccineum: Genomic Comparison of Closely Related Tanacetum-Family Plants.</title>
        <authorList>
            <person name="Yamashiro T."/>
            <person name="Shiraishi A."/>
            <person name="Nakayama K."/>
            <person name="Satake H."/>
        </authorList>
    </citation>
    <scope>NUCLEOTIDE SEQUENCE</scope>
</reference>
<comment type="caution">
    <text evidence="4">The sequence shown here is derived from an EMBL/GenBank/DDBJ whole genome shotgun (WGS) entry which is preliminary data.</text>
</comment>
<evidence type="ECO:0000256" key="1">
    <source>
        <dbReference type="SAM" id="MobiDB-lite"/>
    </source>
</evidence>
<dbReference type="InterPro" id="IPR013103">
    <property type="entry name" value="RVT_2"/>
</dbReference>
<dbReference type="Proteomes" id="UP001151760">
    <property type="component" value="Unassembled WGS sequence"/>
</dbReference>
<keyword evidence="2" id="KW-1133">Transmembrane helix</keyword>
<reference evidence="4" key="2">
    <citation type="submission" date="2022-01" db="EMBL/GenBank/DDBJ databases">
        <authorList>
            <person name="Yamashiro T."/>
            <person name="Shiraishi A."/>
            <person name="Satake H."/>
            <person name="Nakayama K."/>
        </authorList>
    </citation>
    <scope>NUCLEOTIDE SEQUENCE</scope>
</reference>
<feature type="compositionally biased region" description="Polar residues" evidence="1">
    <location>
        <begin position="117"/>
        <end position="130"/>
    </location>
</feature>
<dbReference type="EMBL" id="BQNB010013724">
    <property type="protein sequence ID" value="GJT19530.1"/>
    <property type="molecule type" value="Genomic_DNA"/>
</dbReference>
<feature type="transmembrane region" description="Helical" evidence="2">
    <location>
        <begin position="789"/>
        <end position="808"/>
    </location>
</feature>
<accession>A0ABQ5BXB9</accession>
<evidence type="ECO:0000256" key="2">
    <source>
        <dbReference type="SAM" id="Phobius"/>
    </source>
</evidence>